<dbReference type="Gene3D" id="3.40.50.1820">
    <property type="entry name" value="alpha/beta hydrolase"/>
    <property type="match status" value="1"/>
</dbReference>
<dbReference type="Proteomes" id="UP000397656">
    <property type="component" value="Chromosome 2"/>
</dbReference>
<dbReference type="GO" id="GO:0016020">
    <property type="term" value="C:membrane"/>
    <property type="evidence" value="ECO:0007669"/>
    <property type="project" value="TreeGrafter"/>
</dbReference>
<dbReference type="GeneID" id="98405519"/>
<dbReference type="GO" id="GO:0016787">
    <property type="term" value="F:hydrolase activity"/>
    <property type="evidence" value="ECO:0007669"/>
    <property type="project" value="UniProtKB-KW"/>
</dbReference>
<sequence>MQYQQNGTVVTIGNGPHHVIALHGWFGHARGWGPLVDVLDGDRFTYAFIDYRGYGARREVEGRFDMQEIAADVLALGDELGWQRFSVIGHSMGGKAMQAAAMLAPARVKAMVGVTPVPPTRVLFDEPTRSLFERAADDFAARIAVVDHSTGERLSQYWVEKLVQASTLHADANAFAAYFRAWADTDFSAEIAGIRVPTLLLVGEHDPSLTADVMEQTYGKVCLDLAIDVIRNAGHYPMDETPVDLVTRIERFLTDIHARSER</sequence>
<evidence type="ECO:0000313" key="3">
    <source>
        <dbReference type="EMBL" id="QOT79294.1"/>
    </source>
</evidence>
<keyword evidence="1 3" id="KW-0378">Hydrolase</keyword>
<accession>A0A643FLP3</accession>
<dbReference type="Pfam" id="PF00561">
    <property type="entry name" value="Abhydrolase_1"/>
    <property type="match status" value="1"/>
</dbReference>
<dbReference type="PANTHER" id="PTHR43798">
    <property type="entry name" value="MONOACYLGLYCEROL LIPASE"/>
    <property type="match status" value="1"/>
</dbReference>
<evidence type="ECO:0000259" key="2">
    <source>
        <dbReference type="Pfam" id="PF00561"/>
    </source>
</evidence>
<dbReference type="InterPro" id="IPR050266">
    <property type="entry name" value="AB_hydrolase_sf"/>
</dbReference>
<protein>
    <submittedName>
        <fullName evidence="3">Alpha/beta hydrolase</fullName>
    </submittedName>
</protein>
<gene>
    <name evidence="3" type="ORF">F7R26_031645</name>
</gene>
<organism evidence="3 4">
    <name type="scientific">Cupriavidus basilensis</name>
    <dbReference type="NCBI Taxonomy" id="68895"/>
    <lineage>
        <taxon>Bacteria</taxon>
        <taxon>Pseudomonadati</taxon>
        <taxon>Pseudomonadota</taxon>
        <taxon>Betaproteobacteria</taxon>
        <taxon>Burkholderiales</taxon>
        <taxon>Burkholderiaceae</taxon>
        <taxon>Cupriavidus</taxon>
    </lineage>
</organism>
<dbReference type="InterPro" id="IPR000073">
    <property type="entry name" value="AB_hydrolase_1"/>
</dbReference>
<dbReference type="AlphaFoldDB" id="A0A643FLP3"/>
<dbReference type="SUPFAM" id="SSF53474">
    <property type="entry name" value="alpha/beta-Hydrolases"/>
    <property type="match status" value="1"/>
</dbReference>
<dbReference type="PANTHER" id="PTHR43798:SF31">
    <property type="entry name" value="AB HYDROLASE SUPERFAMILY PROTEIN YCLE"/>
    <property type="match status" value="1"/>
</dbReference>
<feature type="domain" description="AB hydrolase-1" evidence="2">
    <location>
        <begin position="18"/>
        <end position="240"/>
    </location>
</feature>
<dbReference type="RefSeq" id="WP_150991670.1">
    <property type="nucleotide sequence ID" value="NZ_CP062804.1"/>
</dbReference>
<evidence type="ECO:0000256" key="1">
    <source>
        <dbReference type="ARBA" id="ARBA00022801"/>
    </source>
</evidence>
<evidence type="ECO:0000313" key="4">
    <source>
        <dbReference type="Proteomes" id="UP000397656"/>
    </source>
</evidence>
<name>A0A643FLP3_9BURK</name>
<reference evidence="3 4" key="1">
    <citation type="submission" date="2020-10" db="EMBL/GenBank/DDBJ databases">
        <title>Complete genome sequence of Cupriavidus basilensis CCUG 49340T.</title>
        <authorList>
            <person name="Salva-Serra F."/>
            <person name="Donoso R.A."/>
            <person name="Cho K.H."/>
            <person name="Yoo J.A."/>
            <person name="Lee K."/>
            <person name="Yoon S.-H."/>
            <person name="Perez-Pantoja D."/>
            <person name="Moore E.R.B."/>
        </authorList>
    </citation>
    <scope>NUCLEOTIDE SEQUENCE [LARGE SCALE GENOMIC DNA]</scope>
    <source>
        <strain evidence="4">CCUG 49340</strain>
    </source>
</reference>
<dbReference type="InterPro" id="IPR029058">
    <property type="entry name" value="AB_hydrolase_fold"/>
</dbReference>
<proteinExistence type="predicted"/>
<dbReference type="EMBL" id="CP062804">
    <property type="protein sequence ID" value="QOT79294.1"/>
    <property type="molecule type" value="Genomic_DNA"/>
</dbReference>